<dbReference type="InterPro" id="IPR018155">
    <property type="entry name" value="Hyaluronidase"/>
</dbReference>
<evidence type="ECO:0000256" key="1">
    <source>
        <dbReference type="ARBA" id="ARBA00008871"/>
    </source>
</evidence>
<keyword evidence="5" id="KW-1185">Reference proteome</keyword>
<keyword evidence="3" id="KW-0732">Signal</keyword>
<evidence type="ECO:0000256" key="3">
    <source>
        <dbReference type="SAM" id="SignalP"/>
    </source>
</evidence>
<dbReference type="GO" id="GO:0004415">
    <property type="term" value="F:hyalurononglucosaminidase activity"/>
    <property type="evidence" value="ECO:0007669"/>
    <property type="project" value="InterPro"/>
</dbReference>
<dbReference type="GO" id="GO:0005975">
    <property type="term" value="P:carbohydrate metabolic process"/>
    <property type="evidence" value="ECO:0007669"/>
    <property type="project" value="InterPro"/>
</dbReference>
<dbReference type="Proteomes" id="UP000320386">
    <property type="component" value="Chromosome"/>
</dbReference>
<dbReference type="InterPro" id="IPR017853">
    <property type="entry name" value="GH"/>
</dbReference>
<accession>A0A518C0I2</accession>
<feature type="signal peptide" evidence="3">
    <location>
        <begin position="1"/>
        <end position="29"/>
    </location>
</feature>
<dbReference type="InterPro" id="IPR013785">
    <property type="entry name" value="Aldolase_TIM"/>
</dbReference>
<organism evidence="4 5">
    <name type="scientific">Mucisphaera calidilacus</name>
    <dbReference type="NCBI Taxonomy" id="2527982"/>
    <lineage>
        <taxon>Bacteria</taxon>
        <taxon>Pseudomonadati</taxon>
        <taxon>Planctomycetota</taxon>
        <taxon>Phycisphaerae</taxon>
        <taxon>Phycisphaerales</taxon>
        <taxon>Phycisphaeraceae</taxon>
        <taxon>Mucisphaera</taxon>
    </lineage>
</organism>
<evidence type="ECO:0000256" key="2">
    <source>
        <dbReference type="ARBA" id="ARBA00023157"/>
    </source>
</evidence>
<feature type="chain" id="PRO_5021840763" description="Hyaluronidase" evidence="3">
    <location>
        <begin position="30"/>
        <end position="302"/>
    </location>
</feature>
<gene>
    <name evidence="4" type="ORF">Pan265_25930</name>
</gene>
<dbReference type="Pfam" id="PF01630">
    <property type="entry name" value="Glyco_hydro_56"/>
    <property type="match status" value="1"/>
</dbReference>
<dbReference type="AlphaFoldDB" id="A0A518C0I2"/>
<protein>
    <recommendedName>
        <fullName evidence="6">Hyaluronidase</fullName>
    </recommendedName>
</protein>
<dbReference type="OrthoDB" id="9086561at2"/>
<name>A0A518C0I2_9BACT</name>
<sequence precursor="true">MRRLTTALLAVVVLTLTGMSPNRSTQAVAQEENTVAATRVIASGPAFPVFDATLYLDKPDLEQLHGLPKLRTHGRLWPRGADDSEPDRTRIVAALSRIPRNDLFFMDIEHWPVNGDPADVQDTIRKYNLVTRWIREARPDLTFGYYGIPPVRDYWRAIKPRDSRQYQAWAAENDALQPMIRDVDVIYPSLYTFYDDPEGWVKYAEVNIREARKYGKPVYPFLWPQYHDSHKELKYHFIDGDFWRIQLETCLKHADGVVIWGGWTDPEGNRLKWDPTIPWWRATLATMAENGERLVNPNAEVR</sequence>
<proteinExistence type="inferred from homology"/>
<keyword evidence="2" id="KW-1015">Disulfide bond</keyword>
<evidence type="ECO:0008006" key="6">
    <source>
        <dbReference type="Google" id="ProtNLM"/>
    </source>
</evidence>
<dbReference type="Gene3D" id="3.20.20.70">
    <property type="entry name" value="Aldolase class I"/>
    <property type="match status" value="1"/>
</dbReference>
<dbReference type="EMBL" id="CP036280">
    <property type="protein sequence ID" value="QDU72719.1"/>
    <property type="molecule type" value="Genomic_DNA"/>
</dbReference>
<dbReference type="KEGG" id="mcad:Pan265_25930"/>
<evidence type="ECO:0000313" key="4">
    <source>
        <dbReference type="EMBL" id="QDU72719.1"/>
    </source>
</evidence>
<dbReference type="RefSeq" id="WP_145446882.1">
    <property type="nucleotide sequence ID" value="NZ_CP036280.1"/>
</dbReference>
<dbReference type="SUPFAM" id="SSF51445">
    <property type="entry name" value="(Trans)glycosidases"/>
    <property type="match status" value="1"/>
</dbReference>
<reference evidence="4 5" key="1">
    <citation type="submission" date="2019-02" db="EMBL/GenBank/DDBJ databases">
        <title>Deep-cultivation of Planctomycetes and their phenomic and genomic characterization uncovers novel biology.</title>
        <authorList>
            <person name="Wiegand S."/>
            <person name="Jogler M."/>
            <person name="Boedeker C."/>
            <person name="Pinto D."/>
            <person name="Vollmers J."/>
            <person name="Rivas-Marin E."/>
            <person name="Kohn T."/>
            <person name="Peeters S.H."/>
            <person name="Heuer A."/>
            <person name="Rast P."/>
            <person name="Oberbeckmann S."/>
            <person name="Bunk B."/>
            <person name="Jeske O."/>
            <person name="Meyerdierks A."/>
            <person name="Storesund J.E."/>
            <person name="Kallscheuer N."/>
            <person name="Luecker S."/>
            <person name="Lage O.M."/>
            <person name="Pohl T."/>
            <person name="Merkel B.J."/>
            <person name="Hornburger P."/>
            <person name="Mueller R.-W."/>
            <person name="Bruemmer F."/>
            <person name="Labrenz M."/>
            <person name="Spormann A.M."/>
            <person name="Op den Camp H."/>
            <person name="Overmann J."/>
            <person name="Amann R."/>
            <person name="Jetten M.S.M."/>
            <person name="Mascher T."/>
            <person name="Medema M.H."/>
            <person name="Devos D.P."/>
            <person name="Kaster A.-K."/>
            <person name="Ovreas L."/>
            <person name="Rohde M."/>
            <person name="Galperin M.Y."/>
            <person name="Jogler C."/>
        </authorList>
    </citation>
    <scope>NUCLEOTIDE SEQUENCE [LARGE SCALE GENOMIC DNA]</scope>
    <source>
        <strain evidence="4 5">Pan265</strain>
    </source>
</reference>
<comment type="similarity">
    <text evidence="1">Belongs to the glycosyl hydrolase 56 family.</text>
</comment>
<evidence type="ECO:0000313" key="5">
    <source>
        <dbReference type="Proteomes" id="UP000320386"/>
    </source>
</evidence>